<gene>
    <name evidence="4" type="ORF">SEVIR_9G407300v2</name>
</gene>
<dbReference type="PANTHER" id="PTHR34145:SF7">
    <property type="entry name" value="F-BOX_LRR-REPEAT PROTEIN"/>
    <property type="match status" value="1"/>
</dbReference>
<dbReference type="PANTHER" id="PTHR34145">
    <property type="entry name" value="OS02G0105600 PROTEIN"/>
    <property type="match status" value="1"/>
</dbReference>
<accession>A0A4U6T7G7</accession>
<dbReference type="SUPFAM" id="SSF52058">
    <property type="entry name" value="L domain-like"/>
    <property type="match status" value="1"/>
</dbReference>
<dbReference type="Pfam" id="PF23622">
    <property type="entry name" value="LRR_At1g61320_AtMIF1"/>
    <property type="match status" value="1"/>
</dbReference>
<protein>
    <submittedName>
        <fullName evidence="4">Uncharacterized protein</fullName>
    </submittedName>
</protein>
<dbReference type="OMA" id="QAACVCH"/>
<evidence type="ECO:0000256" key="1">
    <source>
        <dbReference type="SAM" id="MobiDB-lite"/>
    </source>
</evidence>
<dbReference type="InterPro" id="IPR036047">
    <property type="entry name" value="F-box-like_dom_sf"/>
</dbReference>
<dbReference type="InterPro" id="IPR055357">
    <property type="entry name" value="LRR_At1g61320_AtMIF1"/>
</dbReference>
<dbReference type="InterPro" id="IPR032675">
    <property type="entry name" value="LRR_dom_sf"/>
</dbReference>
<dbReference type="Proteomes" id="UP000298652">
    <property type="component" value="Chromosome 9"/>
</dbReference>
<dbReference type="InterPro" id="IPR001810">
    <property type="entry name" value="F-box_dom"/>
</dbReference>
<dbReference type="Pfam" id="PF00646">
    <property type="entry name" value="F-box"/>
    <property type="match status" value="1"/>
</dbReference>
<feature type="compositionally biased region" description="Basic and acidic residues" evidence="1">
    <location>
        <begin position="1"/>
        <end position="11"/>
    </location>
</feature>
<feature type="region of interest" description="Disordered" evidence="1">
    <location>
        <begin position="1"/>
        <end position="39"/>
    </location>
</feature>
<sequence length="515" mass="57349">MSMERQPDRWRRQVQAPDGLITSRAKSKGSPCLQDDDSQSGEIQIYSGPSLPEDILCHIHSLMPMRDAAQAACVSRAFLHSWRSHPNLDFSKKTLGSNKKTYGNGEVARDFSSKVDHILRKHSGIGVKKLKIHMPEFCNAKDSCYLDSWLQIAVIPGIEDLVLALSWKAKYNFPYSLLSNRSGDSIRSLHLAGCSFRPTSELGGLRTLTRLHLRDVCIKGGELGSLLSSSLTLEQLEIMNCDGIVCLKVPCLLQRLSNLKVFECRTLRVIDSKAPNISRFSFTGDHRVKLSLGEALQMNNLFMCFSGAVHYARVELPSSMPNLETATIYSGSEIVDTPMLHSKYAHLKNLSIALIALTFPPTYDYFSLASFFDACPSLEIFLLDVSQRKMEHVSILGDPSGLRHLRGQHHHKIKSVKILGFTSSKSLVELTCHVVENITSLELLTLEAHQSTVRCSVPAHNCRKCSPLPIDVLMEAERALFAIRAFIEPKVSSKVKLNIVEPCRQCHAAELARLG</sequence>
<dbReference type="SUPFAM" id="SSF81383">
    <property type="entry name" value="F-box domain"/>
    <property type="match status" value="1"/>
</dbReference>
<dbReference type="Gramene" id="TKV96092">
    <property type="protein sequence ID" value="TKV96092"/>
    <property type="gene ID" value="SEVIR_9G407300v2"/>
</dbReference>
<keyword evidence="5" id="KW-1185">Reference proteome</keyword>
<organism evidence="4 5">
    <name type="scientific">Setaria viridis</name>
    <name type="common">Green bristlegrass</name>
    <name type="synonym">Setaria italica subsp. viridis</name>
    <dbReference type="NCBI Taxonomy" id="4556"/>
    <lineage>
        <taxon>Eukaryota</taxon>
        <taxon>Viridiplantae</taxon>
        <taxon>Streptophyta</taxon>
        <taxon>Embryophyta</taxon>
        <taxon>Tracheophyta</taxon>
        <taxon>Spermatophyta</taxon>
        <taxon>Magnoliopsida</taxon>
        <taxon>Liliopsida</taxon>
        <taxon>Poales</taxon>
        <taxon>Poaceae</taxon>
        <taxon>PACMAD clade</taxon>
        <taxon>Panicoideae</taxon>
        <taxon>Panicodae</taxon>
        <taxon>Paniceae</taxon>
        <taxon>Cenchrinae</taxon>
        <taxon>Setaria</taxon>
    </lineage>
</organism>
<evidence type="ECO:0000313" key="5">
    <source>
        <dbReference type="Proteomes" id="UP000298652"/>
    </source>
</evidence>
<reference evidence="4" key="1">
    <citation type="submission" date="2019-03" db="EMBL/GenBank/DDBJ databases">
        <title>WGS assembly of Setaria viridis.</title>
        <authorList>
            <person name="Huang P."/>
            <person name="Jenkins J."/>
            <person name="Grimwood J."/>
            <person name="Barry K."/>
            <person name="Healey A."/>
            <person name="Mamidi S."/>
            <person name="Sreedasyam A."/>
            <person name="Shu S."/>
            <person name="Feldman M."/>
            <person name="Wu J."/>
            <person name="Yu Y."/>
            <person name="Chen C."/>
            <person name="Johnson J."/>
            <person name="Rokhsar D."/>
            <person name="Baxter I."/>
            <person name="Schmutz J."/>
            <person name="Brutnell T."/>
            <person name="Kellogg E."/>
        </authorList>
    </citation>
    <scope>NUCLEOTIDE SEQUENCE [LARGE SCALE GENOMIC DNA]</scope>
</reference>
<evidence type="ECO:0000259" key="3">
    <source>
        <dbReference type="Pfam" id="PF23622"/>
    </source>
</evidence>
<evidence type="ECO:0000259" key="2">
    <source>
        <dbReference type="Pfam" id="PF00646"/>
    </source>
</evidence>
<dbReference type="Gene3D" id="3.80.10.10">
    <property type="entry name" value="Ribonuclease Inhibitor"/>
    <property type="match status" value="1"/>
</dbReference>
<dbReference type="EMBL" id="CM016560">
    <property type="protein sequence ID" value="TKV96092.1"/>
    <property type="molecule type" value="Genomic_DNA"/>
</dbReference>
<proteinExistence type="predicted"/>
<feature type="domain" description="At1g61320/AtMIF1 LRR" evidence="3">
    <location>
        <begin position="118"/>
        <end position="503"/>
    </location>
</feature>
<feature type="domain" description="F-box" evidence="2">
    <location>
        <begin position="50"/>
        <end position="87"/>
    </location>
</feature>
<dbReference type="AlphaFoldDB" id="A0A4U6T7G7"/>
<evidence type="ECO:0000313" key="4">
    <source>
        <dbReference type="EMBL" id="TKV96092.1"/>
    </source>
</evidence>
<dbReference type="InterPro" id="IPR053772">
    <property type="entry name" value="At1g61320/At1g61330-like"/>
</dbReference>
<name>A0A4U6T7G7_SETVI</name>